<dbReference type="EMBL" id="BARS01005611">
    <property type="protein sequence ID" value="GAF76018.1"/>
    <property type="molecule type" value="Genomic_DNA"/>
</dbReference>
<feature type="non-terminal residue" evidence="2">
    <location>
        <position position="1"/>
    </location>
</feature>
<gene>
    <name evidence="2" type="ORF">S01H1_11006</name>
</gene>
<evidence type="ECO:0000313" key="2">
    <source>
        <dbReference type="EMBL" id="GAF76018.1"/>
    </source>
</evidence>
<feature type="non-terminal residue" evidence="2">
    <location>
        <position position="433"/>
    </location>
</feature>
<accession>X0S4P7</accession>
<proteinExistence type="predicted"/>
<dbReference type="AlphaFoldDB" id="X0S4P7"/>
<reference evidence="2" key="1">
    <citation type="journal article" date="2014" name="Front. Microbiol.">
        <title>High frequency of phylogenetically diverse reductive dehalogenase-homologous genes in deep subseafloor sedimentary metagenomes.</title>
        <authorList>
            <person name="Kawai M."/>
            <person name="Futagami T."/>
            <person name="Toyoda A."/>
            <person name="Takaki Y."/>
            <person name="Nishi S."/>
            <person name="Hori S."/>
            <person name="Arai W."/>
            <person name="Tsubouchi T."/>
            <person name="Morono Y."/>
            <person name="Uchiyama I."/>
            <person name="Ito T."/>
            <person name="Fujiyama A."/>
            <person name="Inagaki F."/>
            <person name="Takami H."/>
        </authorList>
    </citation>
    <scope>NUCLEOTIDE SEQUENCE</scope>
    <source>
        <strain evidence="2">Expedition CK06-06</strain>
    </source>
</reference>
<dbReference type="InterPro" id="IPR024983">
    <property type="entry name" value="CHAT_dom"/>
</dbReference>
<feature type="domain" description="CHAT" evidence="1">
    <location>
        <begin position="302"/>
        <end position="363"/>
    </location>
</feature>
<name>X0S4P7_9ZZZZ</name>
<evidence type="ECO:0000259" key="1">
    <source>
        <dbReference type="Pfam" id="PF12770"/>
    </source>
</evidence>
<dbReference type="Pfam" id="PF12770">
    <property type="entry name" value="CHAT"/>
    <property type="match status" value="1"/>
</dbReference>
<protein>
    <recommendedName>
        <fullName evidence="1">CHAT domain-containing protein</fullName>
    </recommendedName>
</protein>
<sequence length="433" mass="48935">NARTHQAKTNIFGHIAATARKSAQYLERFIKHQKNIIDLLRVDPKPLKNIEESLKENEALIAYLPVGAGIYVFIAQQGRIQFVNIPFDHKACRSALAHLCSAPPQSGEYSRAEERVKHMVGLIANSIQIYIADKKYIGLVPFDYLSYLPLEISVGSKSDERQVFYLNNMSSYKYLKSKRKIYKNKFCAVGPLEGFRGAELFKGSRHVPLNSTKGVLGHEEYDIIQFNNTVRLEHAVPVFSTVLTNVDGGSDGREVPRYSMVGEVSGNKSGIRGFDWFNMKQRLYLAVFTGTSFEKECLLGHGPDSFLPIEEALFLQGCPSILVQRFAMPAEIKAELLNLFYQNLKDHNKAVALQRSACSILEKYNSIRYAYAFILKGYPGLSNEEILSEVSSLCQRSERQGRLAYANKNWDDVIYYYNLFLKLAGSTGSIDYI</sequence>
<comment type="caution">
    <text evidence="2">The sequence shown here is derived from an EMBL/GenBank/DDBJ whole genome shotgun (WGS) entry which is preliminary data.</text>
</comment>
<organism evidence="2">
    <name type="scientific">marine sediment metagenome</name>
    <dbReference type="NCBI Taxonomy" id="412755"/>
    <lineage>
        <taxon>unclassified sequences</taxon>
        <taxon>metagenomes</taxon>
        <taxon>ecological metagenomes</taxon>
    </lineage>
</organism>